<dbReference type="PANTHER" id="PTHR23355:SF42">
    <property type="entry name" value="RIBONUCLEASE II, CHLOROPLASTIC_MITOCHONDRIAL"/>
    <property type="match status" value="1"/>
</dbReference>
<dbReference type="PANTHER" id="PTHR23355">
    <property type="entry name" value="RIBONUCLEASE"/>
    <property type="match status" value="1"/>
</dbReference>
<protein>
    <submittedName>
        <fullName evidence="3">RNB domain-containing ribonuclease</fullName>
    </submittedName>
</protein>
<evidence type="ECO:0000313" key="3">
    <source>
        <dbReference type="EMBL" id="UUY04987.1"/>
    </source>
</evidence>
<sequence>MPPNATAARLRTGFAAIRAELEIVAEHPPDAEREAEARRAAPTAPVPGVDLVGADARTDRRDLELVTLDPAGSTDLDQAFALHRDGDGFVLHYAIADVAAHVVPGGAIDRVAHARGQTLYAPDGREGLHPPALAEDAGSLLAGRERLAVLWTLTVDGRGELAGTDVERAVVRSTAQLDYAGAQVALDTGDAHEQLALLREAGALLQAAQRRRGAIELPEPAQELVPDGADGWTLRWEPRHPIEAANAQLSLLCGHAAATLMLGGGTGLLRTLPPAPPEAHTRLRAAAHALRIAWPVTQPLSDLMPTLDGTNPAHLAFLDECRSLLRGADYTPFDGASPALHEHAAMGLAYAHVTAPLRRARRPLRRRVRARGPPRGARADLGARRALRHPRRDARGRPPRREPAPRMHRPQRSGPARAPRGGTVPGRGGRRRRPRRRRPYRRAADPRAMYR</sequence>
<keyword evidence="4" id="KW-1185">Reference proteome</keyword>
<evidence type="ECO:0000259" key="2">
    <source>
        <dbReference type="SMART" id="SM00955"/>
    </source>
</evidence>
<feature type="compositionally biased region" description="Basic residues" evidence="1">
    <location>
        <begin position="361"/>
        <end position="372"/>
    </location>
</feature>
<reference evidence="4" key="1">
    <citation type="submission" date="2021-11" db="EMBL/GenBank/DDBJ databases">
        <title>Cultivation dependent microbiological survey of springs from the worlds oldest radium mine currently devoted to the extraction of radon-saturated water.</title>
        <authorList>
            <person name="Kapinusova G."/>
            <person name="Smrhova T."/>
            <person name="Strejcek M."/>
            <person name="Suman J."/>
            <person name="Jani K."/>
            <person name="Pajer P."/>
            <person name="Uhlik O."/>
        </authorList>
    </citation>
    <scope>NUCLEOTIDE SEQUENCE [LARGE SCALE GENOMIC DNA]</scope>
    <source>
        <strain evidence="4">J379</strain>
    </source>
</reference>
<dbReference type="Pfam" id="PF00773">
    <property type="entry name" value="RNB"/>
    <property type="match status" value="1"/>
</dbReference>
<evidence type="ECO:0000256" key="1">
    <source>
        <dbReference type="SAM" id="MobiDB-lite"/>
    </source>
</evidence>
<dbReference type="Proteomes" id="UP001058860">
    <property type="component" value="Chromosome"/>
</dbReference>
<dbReference type="SMART" id="SM00955">
    <property type="entry name" value="RNB"/>
    <property type="match status" value="1"/>
</dbReference>
<proteinExistence type="predicted"/>
<dbReference type="InterPro" id="IPR012340">
    <property type="entry name" value="NA-bd_OB-fold"/>
</dbReference>
<gene>
    <name evidence="3" type="ORF">LRS13_05510</name>
</gene>
<dbReference type="SUPFAM" id="SSF50249">
    <property type="entry name" value="Nucleic acid-binding proteins"/>
    <property type="match status" value="1"/>
</dbReference>
<feature type="compositionally biased region" description="Basic residues" evidence="1">
    <location>
        <begin position="428"/>
        <end position="441"/>
    </location>
</feature>
<feature type="region of interest" description="Disordered" evidence="1">
    <location>
        <begin position="26"/>
        <end position="51"/>
    </location>
</feature>
<dbReference type="InterPro" id="IPR050180">
    <property type="entry name" value="RNR_Ribonuclease"/>
</dbReference>
<evidence type="ECO:0000313" key="4">
    <source>
        <dbReference type="Proteomes" id="UP001058860"/>
    </source>
</evidence>
<feature type="region of interest" description="Disordered" evidence="1">
    <location>
        <begin position="361"/>
        <end position="451"/>
    </location>
</feature>
<dbReference type="InterPro" id="IPR001900">
    <property type="entry name" value="RNase_II/R"/>
</dbReference>
<feature type="compositionally biased region" description="Basic and acidic residues" evidence="1">
    <location>
        <begin position="393"/>
        <end position="405"/>
    </location>
</feature>
<dbReference type="EMBL" id="CP088295">
    <property type="protein sequence ID" value="UUY04987.1"/>
    <property type="molecule type" value="Genomic_DNA"/>
</dbReference>
<feature type="domain" description="RNB" evidence="2">
    <location>
        <begin position="57"/>
        <end position="366"/>
    </location>
</feature>
<feature type="compositionally biased region" description="Basic and acidic residues" evidence="1">
    <location>
        <begin position="26"/>
        <end position="39"/>
    </location>
</feature>
<accession>A0ABY5PKW3</accession>
<organism evidence="3 4">
    <name type="scientific">Svornostia abyssi</name>
    <dbReference type="NCBI Taxonomy" id="2898438"/>
    <lineage>
        <taxon>Bacteria</taxon>
        <taxon>Bacillati</taxon>
        <taxon>Actinomycetota</taxon>
        <taxon>Thermoleophilia</taxon>
        <taxon>Solirubrobacterales</taxon>
        <taxon>Baekduiaceae</taxon>
        <taxon>Svornostia</taxon>
    </lineage>
</organism>
<name>A0ABY5PKW3_9ACTN</name>